<accession>A0A2T7UF66</accession>
<dbReference type="AlphaFoldDB" id="A0A2T7UF66"/>
<protein>
    <recommendedName>
        <fullName evidence="5">Tyrosine kinase G-rich domain-containing protein</fullName>
    </recommendedName>
</protein>
<gene>
    <name evidence="3" type="ORF">H663_006800</name>
</gene>
<dbReference type="Proteomes" id="UP000037507">
    <property type="component" value="Unassembled WGS sequence"/>
</dbReference>
<dbReference type="EMBL" id="LFYT02000006">
    <property type="protein sequence ID" value="PVE43282.1"/>
    <property type="molecule type" value="Genomic_DNA"/>
</dbReference>
<sequence length="197" mass="21693">MEVDDARLKLKEEIQARFNAKDKLVTLITKAHTPQAAQALNMSVLQQVYAQSKPRDSEKARLEKQLEQAKAREKEASQSAQLLGKKLESTGTSGASEVAQGYAQMMRVVQESQAAQSTIEQQLNGLDASVLVQEATLPTKHSEPKRGLSTVLAVQAAGFLLLIWVFIRNSIRNSKRNINLAKKLAILKASWLKAIGM</sequence>
<name>A0A2T7UF66_9BURK</name>
<feature type="region of interest" description="Disordered" evidence="1">
    <location>
        <begin position="53"/>
        <end position="88"/>
    </location>
</feature>
<feature type="transmembrane region" description="Helical" evidence="2">
    <location>
        <begin position="147"/>
        <end position="167"/>
    </location>
</feature>
<keyword evidence="4" id="KW-1185">Reference proteome</keyword>
<organism evidence="3 4">
    <name type="scientific">Limnohabitans planktonicus II-D5</name>
    <dbReference type="NCBI Taxonomy" id="1293045"/>
    <lineage>
        <taxon>Bacteria</taxon>
        <taxon>Pseudomonadati</taxon>
        <taxon>Pseudomonadota</taxon>
        <taxon>Betaproteobacteria</taxon>
        <taxon>Burkholderiales</taxon>
        <taxon>Comamonadaceae</taxon>
        <taxon>Limnohabitans</taxon>
    </lineage>
</organism>
<keyword evidence="2" id="KW-1133">Transmembrane helix</keyword>
<keyword evidence="2" id="KW-0812">Transmembrane</keyword>
<reference evidence="3" key="1">
    <citation type="submission" date="2017-04" db="EMBL/GenBank/DDBJ databases">
        <title>Unexpected and diverse lifestyles within the genus Limnohabitans.</title>
        <authorList>
            <person name="Kasalicky V."/>
            <person name="Mehrshad M."/>
            <person name="Andrei S.-A."/>
            <person name="Salcher M."/>
            <person name="Kratochvilova H."/>
            <person name="Simek K."/>
            <person name="Ghai R."/>
        </authorList>
    </citation>
    <scope>NUCLEOTIDE SEQUENCE [LARGE SCALE GENOMIC DNA]</scope>
    <source>
        <strain evidence="3">II-D5</strain>
    </source>
</reference>
<dbReference type="STRING" id="1293045.H663_05030"/>
<evidence type="ECO:0000313" key="3">
    <source>
        <dbReference type="EMBL" id="PVE43282.1"/>
    </source>
</evidence>
<evidence type="ECO:0000313" key="4">
    <source>
        <dbReference type="Proteomes" id="UP000037507"/>
    </source>
</evidence>
<feature type="compositionally biased region" description="Basic and acidic residues" evidence="1">
    <location>
        <begin position="53"/>
        <end position="76"/>
    </location>
</feature>
<evidence type="ECO:0008006" key="5">
    <source>
        <dbReference type="Google" id="ProtNLM"/>
    </source>
</evidence>
<evidence type="ECO:0000256" key="1">
    <source>
        <dbReference type="SAM" id="MobiDB-lite"/>
    </source>
</evidence>
<proteinExistence type="predicted"/>
<evidence type="ECO:0000256" key="2">
    <source>
        <dbReference type="SAM" id="Phobius"/>
    </source>
</evidence>
<comment type="caution">
    <text evidence="3">The sequence shown here is derived from an EMBL/GenBank/DDBJ whole genome shotgun (WGS) entry which is preliminary data.</text>
</comment>
<keyword evidence="2" id="KW-0472">Membrane</keyword>